<evidence type="ECO:0000313" key="8">
    <source>
        <dbReference type="EMBL" id="HGW91595.1"/>
    </source>
</evidence>
<evidence type="ECO:0000256" key="5">
    <source>
        <dbReference type="ARBA" id="ARBA00022679"/>
    </source>
</evidence>
<dbReference type="AlphaFoldDB" id="A0A7C4U823"/>
<keyword evidence="3" id="KW-0597">Phosphoprotein</keyword>
<keyword evidence="4 8" id="KW-0762">Sugar transport</keyword>
<dbReference type="SUPFAM" id="SSF55804">
    <property type="entry name" value="Phoshotransferase/anion transport protein"/>
    <property type="match status" value="1"/>
</dbReference>
<dbReference type="FunFam" id="3.40.930.10:FF:000009">
    <property type="entry name" value="PTS system, fructose specific IIABC component"/>
    <property type="match status" value="1"/>
</dbReference>
<dbReference type="Pfam" id="PF00359">
    <property type="entry name" value="PTS_EIIA_2"/>
    <property type="match status" value="1"/>
</dbReference>
<evidence type="ECO:0000256" key="3">
    <source>
        <dbReference type="ARBA" id="ARBA00022553"/>
    </source>
</evidence>
<evidence type="ECO:0000256" key="2">
    <source>
        <dbReference type="ARBA" id="ARBA00022448"/>
    </source>
</evidence>
<keyword evidence="2" id="KW-0813">Transport</keyword>
<accession>A0A7C4U823</accession>
<feature type="domain" description="PTS EIIA type-2" evidence="7">
    <location>
        <begin position="5"/>
        <end position="148"/>
    </location>
</feature>
<dbReference type="PROSITE" id="PS00372">
    <property type="entry name" value="PTS_EIIA_TYPE_2_HIS"/>
    <property type="match status" value="1"/>
</dbReference>
<organism evidence="8">
    <name type="scientific">candidate division WOR-3 bacterium</name>
    <dbReference type="NCBI Taxonomy" id="2052148"/>
    <lineage>
        <taxon>Bacteria</taxon>
        <taxon>Bacteria division WOR-3</taxon>
    </lineage>
</organism>
<dbReference type="PANTHER" id="PTHR47738">
    <property type="entry name" value="PTS SYSTEM FRUCTOSE-LIKE EIIA COMPONENT-RELATED"/>
    <property type="match status" value="1"/>
</dbReference>
<dbReference type="InterPro" id="IPR004715">
    <property type="entry name" value="PTS_IIA_fruc"/>
</dbReference>
<dbReference type="PROSITE" id="PS51094">
    <property type="entry name" value="PTS_EIIA_TYPE_2"/>
    <property type="match status" value="1"/>
</dbReference>
<protein>
    <submittedName>
        <fullName evidence="8">PTS sugar transporter subunit IIA</fullName>
    </submittedName>
</protein>
<name>A0A7C4U823_UNCW3</name>
<dbReference type="GO" id="GO:0005737">
    <property type="term" value="C:cytoplasm"/>
    <property type="evidence" value="ECO:0007669"/>
    <property type="project" value="UniProtKB-SubCell"/>
</dbReference>
<keyword evidence="6" id="KW-0598">Phosphotransferase system</keyword>
<evidence type="ECO:0000259" key="7">
    <source>
        <dbReference type="PROSITE" id="PS51094"/>
    </source>
</evidence>
<dbReference type="PANTHER" id="PTHR47738:SF2">
    <property type="entry name" value="PTS SYSTEM FRUCTOSE-LIKE EIIA COMPONENT"/>
    <property type="match status" value="1"/>
</dbReference>
<evidence type="ECO:0000256" key="6">
    <source>
        <dbReference type="ARBA" id="ARBA00022683"/>
    </source>
</evidence>
<dbReference type="CDD" id="cd00211">
    <property type="entry name" value="PTS_IIA_fru"/>
    <property type="match status" value="1"/>
</dbReference>
<dbReference type="InterPro" id="IPR051541">
    <property type="entry name" value="PTS_SugarTrans_NitroReg"/>
</dbReference>
<evidence type="ECO:0000256" key="1">
    <source>
        <dbReference type="ARBA" id="ARBA00004496"/>
    </source>
</evidence>
<proteinExistence type="predicted"/>
<dbReference type="GO" id="GO:0016020">
    <property type="term" value="C:membrane"/>
    <property type="evidence" value="ECO:0007669"/>
    <property type="project" value="InterPro"/>
</dbReference>
<dbReference type="NCBIfam" id="TIGR00848">
    <property type="entry name" value="fruA"/>
    <property type="match status" value="1"/>
</dbReference>
<dbReference type="EMBL" id="DTHG01000042">
    <property type="protein sequence ID" value="HGW91595.1"/>
    <property type="molecule type" value="Genomic_DNA"/>
</dbReference>
<dbReference type="InterPro" id="IPR002178">
    <property type="entry name" value="PTS_EIIA_type-2_dom"/>
</dbReference>
<comment type="subcellular location">
    <subcellularLocation>
        <location evidence="1">Cytoplasm</location>
    </subcellularLocation>
</comment>
<evidence type="ECO:0000256" key="4">
    <source>
        <dbReference type="ARBA" id="ARBA00022597"/>
    </source>
</evidence>
<reference evidence="8" key="1">
    <citation type="journal article" date="2020" name="mSystems">
        <title>Genome- and Community-Level Interaction Insights into Carbon Utilization and Element Cycling Functions of Hydrothermarchaeota in Hydrothermal Sediment.</title>
        <authorList>
            <person name="Zhou Z."/>
            <person name="Liu Y."/>
            <person name="Xu W."/>
            <person name="Pan J."/>
            <person name="Luo Z.H."/>
            <person name="Li M."/>
        </authorList>
    </citation>
    <scope>NUCLEOTIDE SEQUENCE [LARGE SCALE GENOMIC DNA]</scope>
    <source>
        <strain evidence="8">SpSt-780</strain>
    </source>
</reference>
<dbReference type="InterPro" id="IPR016152">
    <property type="entry name" value="PTrfase/Anion_transptr"/>
</dbReference>
<comment type="caution">
    <text evidence="8">The sequence shown here is derived from an EMBL/GenBank/DDBJ whole genome shotgun (WGS) entry which is preliminary data.</text>
</comment>
<gene>
    <name evidence="8" type="ORF">ENV67_03535</name>
</gene>
<dbReference type="Gene3D" id="3.40.930.10">
    <property type="entry name" value="Mannitol-specific EII, Chain A"/>
    <property type="match status" value="1"/>
</dbReference>
<sequence>MLLSEIITKDSIIMELKHTDKDGVIKELVKHLHSLGLINDVDEFVKKIKEREDIESTGIGEGIALPHARGDVKKISVILGISKTGIDFKSIDGKPVHLVFLVAAPLDVKKEYLQVIAKIAKMLKTKNYKNELINAKNIDDVLNIIYSFDEKFPKEMEVKTKKGRSVFKEENK</sequence>
<dbReference type="GO" id="GO:0009401">
    <property type="term" value="P:phosphoenolpyruvate-dependent sugar phosphotransferase system"/>
    <property type="evidence" value="ECO:0007669"/>
    <property type="project" value="UniProtKB-KW"/>
</dbReference>
<dbReference type="GO" id="GO:0008982">
    <property type="term" value="F:protein-N(PI)-phosphohistidine-sugar phosphotransferase activity"/>
    <property type="evidence" value="ECO:0007669"/>
    <property type="project" value="InterPro"/>
</dbReference>
<keyword evidence="5" id="KW-0808">Transferase</keyword>